<proteinExistence type="predicted"/>
<dbReference type="SMART" id="SM00343">
    <property type="entry name" value="ZnF_C2HC"/>
    <property type="match status" value="2"/>
</dbReference>
<name>N6UMG2_DENPD</name>
<accession>N6UMG2</accession>
<dbReference type="EMBL" id="KB631764">
    <property type="protein sequence ID" value="ERL85976.1"/>
    <property type="molecule type" value="Genomic_DNA"/>
</dbReference>
<reference evidence="4 6" key="1">
    <citation type="journal article" date="2013" name="Genome Biol.">
        <title>Draft genome of the mountain pine beetle, Dendroctonus ponderosae Hopkins, a major forest pest.</title>
        <authorList>
            <person name="Keeling C.I."/>
            <person name="Yuen M.M."/>
            <person name="Liao N.Y."/>
            <person name="Docking T.R."/>
            <person name="Chan S.K."/>
            <person name="Taylor G.A."/>
            <person name="Palmquist D.L."/>
            <person name="Jackman S.D."/>
            <person name="Nguyen A."/>
            <person name="Li M."/>
            <person name="Henderson H."/>
            <person name="Janes J.K."/>
            <person name="Zhao Y."/>
            <person name="Pandoh P."/>
            <person name="Moore R."/>
            <person name="Sperling F.A."/>
            <person name="Huber D.P."/>
            <person name="Birol I."/>
            <person name="Jones S.J."/>
            <person name="Bohlmann J."/>
        </authorList>
    </citation>
    <scope>NUCLEOTIDE SEQUENCE</scope>
</reference>
<dbReference type="PROSITE" id="PS50158">
    <property type="entry name" value="ZF_CCHC"/>
    <property type="match status" value="1"/>
</dbReference>
<dbReference type="SUPFAM" id="SSF57756">
    <property type="entry name" value="Retrovirus zinc finger-like domains"/>
    <property type="match status" value="1"/>
</dbReference>
<feature type="region of interest" description="Disordered" evidence="2">
    <location>
        <begin position="76"/>
        <end position="106"/>
    </location>
</feature>
<organism evidence="4">
    <name type="scientific">Dendroctonus ponderosae</name>
    <name type="common">Mountain pine beetle</name>
    <dbReference type="NCBI Taxonomy" id="77166"/>
    <lineage>
        <taxon>Eukaryota</taxon>
        <taxon>Metazoa</taxon>
        <taxon>Ecdysozoa</taxon>
        <taxon>Arthropoda</taxon>
        <taxon>Hexapoda</taxon>
        <taxon>Insecta</taxon>
        <taxon>Pterygota</taxon>
        <taxon>Neoptera</taxon>
        <taxon>Endopterygota</taxon>
        <taxon>Coleoptera</taxon>
        <taxon>Polyphaga</taxon>
        <taxon>Cucujiformia</taxon>
        <taxon>Curculionidae</taxon>
        <taxon>Scolytinae</taxon>
        <taxon>Dendroctonus</taxon>
    </lineage>
</organism>
<keyword evidence="1" id="KW-0862">Zinc</keyword>
<feature type="compositionally biased region" description="Polar residues" evidence="2">
    <location>
        <begin position="78"/>
        <end position="88"/>
    </location>
</feature>
<evidence type="ECO:0000313" key="4">
    <source>
        <dbReference type="EMBL" id="ENN81886.1"/>
    </source>
</evidence>
<gene>
    <name evidence="5" type="ORF">D910_03390</name>
    <name evidence="4" type="ORF">YQE_01733</name>
</gene>
<protein>
    <recommendedName>
        <fullName evidence="3">CCHC-type domain-containing protein</fullName>
    </recommendedName>
</protein>
<feature type="non-terminal residue" evidence="4">
    <location>
        <position position="1"/>
    </location>
</feature>
<evidence type="ECO:0000256" key="1">
    <source>
        <dbReference type="PROSITE-ProRule" id="PRU00047"/>
    </source>
</evidence>
<feature type="domain" description="CCHC-type" evidence="3">
    <location>
        <begin position="7"/>
        <end position="22"/>
    </location>
</feature>
<keyword evidence="1" id="KW-0863">Zinc-finger</keyword>
<evidence type="ECO:0000256" key="2">
    <source>
        <dbReference type="SAM" id="MobiDB-lite"/>
    </source>
</evidence>
<dbReference type="InterPro" id="IPR001878">
    <property type="entry name" value="Znf_CCHC"/>
</dbReference>
<dbReference type="EMBL" id="KB740033">
    <property type="protein sequence ID" value="ENN81886.1"/>
    <property type="molecule type" value="Genomic_DNA"/>
</dbReference>
<evidence type="ECO:0000259" key="3">
    <source>
        <dbReference type="PROSITE" id="PS50158"/>
    </source>
</evidence>
<dbReference type="Gene3D" id="4.10.60.10">
    <property type="entry name" value="Zinc finger, CCHC-type"/>
    <property type="match status" value="1"/>
</dbReference>
<dbReference type="GO" id="GO:0008270">
    <property type="term" value="F:zinc ion binding"/>
    <property type="evidence" value="ECO:0007669"/>
    <property type="project" value="UniProtKB-KW"/>
</dbReference>
<evidence type="ECO:0000313" key="6">
    <source>
        <dbReference type="Proteomes" id="UP000030742"/>
    </source>
</evidence>
<dbReference type="GO" id="GO:0003676">
    <property type="term" value="F:nucleic acid binding"/>
    <property type="evidence" value="ECO:0007669"/>
    <property type="project" value="InterPro"/>
</dbReference>
<dbReference type="Proteomes" id="UP000030742">
    <property type="component" value="Unassembled WGS sequence"/>
</dbReference>
<sequence>MDRSKLCFACGEEGHQTRECTKEPNCPICPKKGHKAGSGNCDEFKKSLLEAKKAYGTHGNGQRTLLWWKNSPKPLHCASSSSPTSTPRNCGCTGGMRRSPKREGSA</sequence>
<keyword evidence="1" id="KW-0479">Metal-binding</keyword>
<dbReference type="Pfam" id="PF00098">
    <property type="entry name" value="zf-CCHC"/>
    <property type="match status" value="1"/>
</dbReference>
<dbReference type="HOGENOM" id="CLU_2225877_0_0_1"/>
<evidence type="ECO:0000313" key="5">
    <source>
        <dbReference type="EMBL" id="ERL85976.1"/>
    </source>
</evidence>
<dbReference type="AlphaFoldDB" id="N6UMG2"/>
<dbReference type="InterPro" id="IPR036875">
    <property type="entry name" value="Znf_CCHC_sf"/>
</dbReference>